<dbReference type="EMBL" id="BAABJI010000002">
    <property type="protein sequence ID" value="GAA4911967.1"/>
    <property type="molecule type" value="Genomic_DNA"/>
</dbReference>
<keyword evidence="2" id="KW-1133">Transmembrane helix</keyword>
<dbReference type="Proteomes" id="UP001501436">
    <property type="component" value="Unassembled WGS sequence"/>
</dbReference>
<feature type="transmembrane region" description="Helical" evidence="2">
    <location>
        <begin position="208"/>
        <end position="228"/>
    </location>
</feature>
<evidence type="ECO:0000256" key="1">
    <source>
        <dbReference type="SAM" id="MobiDB-lite"/>
    </source>
</evidence>
<comment type="caution">
    <text evidence="3">The sequence shown here is derived from an EMBL/GenBank/DDBJ whole genome shotgun (WGS) entry which is preliminary data.</text>
</comment>
<feature type="transmembrane region" description="Helical" evidence="2">
    <location>
        <begin position="357"/>
        <end position="378"/>
    </location>
</feature>
<name>A0ABP9FPK0_9SPHI</name>
<sequence>MIWKRVKAVAAWLHLWVGLVTGIIVVLVSVTGCILVFEDELFDTFHRDLIEVKQTGPARPVSELLAIAQKKLGNKKPVTDIRINEADRSYIFSAAKINKKDKIKWWSYFSQFKYKDDVYINPYTGKVLGVIDVRYEFFNVTEQLHRQLLLVKPVGSVVVGSCILLFLLMMITGFMLWLPKNLKQLKKNLSVKWNARWKRVNYDLHNSFGFYVLPIAMIIAITGLVWSFKWWEDGIYRILGSPGKVELVRKAPKAAMPAVQSGGTLDDILAHIQKEINNSYLTIGLNLPEKDEPTLMAFVYHKNPTDGWRNMSYFYFDMHNGKQFDKLIHSQKPLGLKWRNSNKDIHTGKIYGLGTQILAFLASFICASLPVTGFLIWWGKRSKKSKKRSAKLSAPAKSQKATLKPEAVV</sequence>
<reference evidence="4" key="1">
    <citation type="journal article" date="2019" name="Int. J. Syst. Evol. Microbiol.">
        <title>The Global Catalogue of Microorganisms (GCM) 10K type strain sequencing project: providing services to taxonomists for standard genome sequencing and annotation.</title>
        <authorList>
            <consortium name="The Broad Institute Genomics Platform"/>
            <consortium name="The Broad Institute Genome Sequencing Center for Infectious Disease"/>
            <person name="Wu L."/>
            <person name="Ma J."/>
        </authorList>
    </citation>
    <scope>NUCLEOTIDE SEQUENCE [LARGE SCALE GENOMIC DNA]</scope>
    <source>
        <strain evidence="4">JCM 18283</strain>
    </source>
</reference>
<gene>
    <name evidence="3" type="ORF">GCM10023313_13680</name>
</gene>
<evidence type="ECO:0000313" key="4">
    <source>
        <dbReference type="Proteomes" id="UP001501436"/>
    </source>
</evidence>
<accession>A0ABP9FPK0</accession>
<dbReference type="Pfam" id="PF03929">
    <property type="entry name" value="PepSY_TM"/>
    <property type="match status" value="1"/>
</dbReference>
<organism evidence="3 4">
    <name type="scientific">Mucilaginibacter defluvii</name>
    <dbReference type="NCBI Taxonomy" id="1196019"/>
    <lineage>
        <taxon>Bacteria</taxon>
        <taxon>Pseudomonadati</taxon>
        <taxon>Bacteroidota</taxon>
        <taxon>Sphingobacteriia</taxon>
        <taxon>Sphingobacteriales</taxon>
        <taxon>Sphingobacteriaceae</taxon>
        <taxon>Mucilaginibacter</taxon>
    </lineage>
</organism>
<keyword evidence="2" id="KW-0472">Membrane</keyword>
<feature type="transmembrane region" description="Helical" evidence="2">
    <location>
        <begin position="154"/>
        <end position="178"/>
    </location>
</feature>
<dbReference type="InterPro" id="IPR005625">
    <property type="entry name" value="PepSY-ass_TM"/>
</dbReference>
<proteinExistence type="predicted"/>
<dbReference type="RefSeq" id="WP_345330225.1">
    <property type="nucleotide sequence ID" value="NZ_BAABJI010000002.1"/>
</dbReference>
<dbReference type="PANTHER" id="PTHR34219">
    <property type="entry name" value="IRON-REGULATED INNER MEMBRANE PROTEIN-RELATED"/>
    <property type="match status" value="1"/>
</dbReference>
<dbReference type="PANTHER" id="PTHR34219:SF3">
    <property type="entry name" value="BLL7967 PROTEIN"/>
    <property type="match status" value="1"/>
</dbReference>
<protein>
    <submittedName>
        <fullName evidence="3">PepSY-associated TM helix domain-containing protein</fullName>
    </submittedName>
</protein>
<dbReference type="PROSITE" id="PS51257">
    <property type="entry name" value="PROKAR_LIPOPROTEIN"/>
    <property type="match status" value="1"/>
</dbReference>
<feature type="transmembrane region" description="Helical" evidence="2">
    <location>
        <begin position="12"/>
        <end position="37"/>
    </location>
</feature>
<keyword evidence="2" id="KW-0812">Transmembrane</keyword>
<evidence type="ECO:0000256" key="2">
    <source>
        <dbReference type="SAM" id="Phobius"/>
    </source>
</evidence>
<feature type="region of interest" description="Disordered" evidence="1">
    <location>
        <begin position="386"/>
        <end position="409"/>
    </location>
</feature>
<evidence type="ECO:0000313" key="3">
    <source>
        <dbReference type="EMBL" id="GAA4911967.1"/>
    </source>
</evidence>
<keyword evidence="4" id="KW-1185">Reference proteome</keyword>